<keyword evidence="2" id="KW-0812">Transmembrane</keyword>
<dbReference type="EMBL" id="JAOQJQ010000007">
    <property type="protein sequence ID" value="MCU6763507.1"/>
    <property type="molecule type" value="Genomic_DNA"/>
</dbReference>
<feature type="signal peptide" evidence="3">
    <location>
        <begin position="1"/>
        <end position="24"/>
    </location>
</feature>
<evidence type="ECO:0000256" key="1">
    <source>
        <dbReference type="SAM" id="MobiDB-lite"/>
    </source>
</evidence>
<keyword evidence="3" id="KW-0732">Signal</keyword>
<accession>A0ABT2TMR1</accession>
<feature type="domain" description="BIG2" evidence="4">
    <location>
        <begin position="106"/>
        <end position="172"/>
    </location>
</feature>
<feature type="transmembrane region" description="Helical" evidence="2">
    <location>
        <begin position="382"/>
        <end position="403"/>
    </location>
</feature>
<keyword evidence="2" id="KW-1133">Transmembrane helix</keyword>
<evidence type="ECO:0000313" key="5">
    <source>
        <dbReference type="EMBL" id="MCU6763507.1"/>
    </source>
</evidence>
<evidence type="ECO:0000259" key="4">
    <source>
        <dbReference type="Pfam" id="PF02368"/>
    </source>
</evidence>
<evidence type="ECO:0000256" key="3">
    <source>
        <dbReference type="SAM" id="SignalP"/>
    </source>
</evidence>
<dbReference type="InterPro" id="IPR003343">
    <property type="entry name" value="Big_2"/>
</dbReference>
<sequence>MKKRLLALFLAGTLVFSMSASVLAQESEPERLRNAEKSETDQQFAAGQQTAADKQTAADEQADVSRPAENEQITADGLSEGNESSEGNKISEKTQKTQVILDSYEETISVYSEGLQLYAEVWPETMDQKVTWTSSDEEIADVDEDGFVCPYEPGTVIITATAADGASASCKVTVTEEEGLNTDEALEAVILWTFLNAVENWLPEEFQQAIAELEPEMNALDHFLETSNWGKEDQEELDTLTRPLLEKIYDIFERMDAQQVVVEIPIRISFKDIDTDQKIADDKTAVLDVLKVMEDLDLEAVEALMDPINIKGYELYEDEGGILELQEDGKTLGITYYYKKVKENSVVSSSESAVKKEQPKTMEIKNSTLTAVPKTGDTNMPVVILIICAGTLAAAVFAGRTLIHKR</sequence>
<organism evidence="5 6">
    <name type="scientific">Brotonthovivens ammoniilytica</name>
    <dbReference type="NCBI Taxonomy" id="2981725"/>
    <lineage>
        <taxon>Bacteria</taxon>
        <taxon>Bacillati</taxon>
        <taxon>Bacillota</taxon>
        <taxon>Clostridia</taxon>
        <taxon>Lachnospirales</taxon>
        <taxon>Lachnospiraceae</taxon>
        <taxon>Brotonthovivens</taxon>
    </lineage>
</organism>
<feature type="compositionally biased region" description="Low complexity" evidence="1">
    <location>
        <begin position="45"/>
        <end position="59"/>
    </location>
</feature>
<feature type="chain" id="PRO_5046979492" evidence="3">
    <location>
        <begin position="25"/>
        <end position="406"/>
    </location>
</feature>
<proteinExistence type="predicted"/>
<comment type="caution">
    <text evidence="5">The sequence shown here is derived from an EMBL/GenBank/DDBJ whole genome shotgun (WGS) entry which is preliminary data.</text>
</comment>
<dbReference type="Proteomes" id="UP001652442">
    <property type="component" value="Unassembled WGS sequence"/>
</dbReference>
<keyword evidence="6" id="KW-1185">Reference proteome</keyword>
<dbReference type="Gene3D" id="2.60.40.1080">
    <property type="match status" value="1"/>
</dbReference>
<protein>
    <submittedName>
        <fullName evidence="5">Ig-like domain-containing protein</fullName>
    </submittedName>
</protein>
<evidence type="ECO:0000256" key="2">
    <source>
        <dbReference type="SAM" id="Phobius"/>
    </source>
</evidence>
<gene>
    <name evidence="5" type="ORF">OCV88_14420</name>
</gene>
<dbReference type="InterPro" id="IPR008964">
    <property type="entry name" value="Invasin/intimin_cell_adhesion"/>
</dbReference>
<name>A0ABT2TMR1_9FIRM</name>
<dbReference type="Pfam" id="PF02368">
    <property type="entry name" value="Big_2"/>
    <property type="match status" value="1"/>
</dbReference>
<feature type="region of interest" description="Disordered" evidence="1">
    <location>
        <begin position="25"/>
        <end position="93"/>
    </location>
</feature>
<reference evidence="5 6" key="1">
    <citation type="journal article" date="2021" name="ISME Commun">
        <title>Automated analysis of genomic sequences facilitates high-throughput and comprehensive description of bacteria.</title>
        <authorList>
            <person name="Hitch T.C.A."/>
        </authorList>
    </citation>
    <scope>NUCLEOTIDE SEQUENCE [LARGE SCALE GENOMIC DNA]</scope>
    <source>
        <strain evidence="5 6">Sanger_109</strain>
    </source>
</reference>
<keyword evidence="2" id="KW-0472">Membrane</keyword>
<dbReference type="RefSeq" id="WP_158426141.1">
    <property type="nucleotide sequence ID" value="NZ_JAOQJQ010000007.1"/>
</dbReference>
<feature type="compositionally biased region" description="Basic and acidic residues" evidence="1">
    <location>
        <begin position="28"/>
        <end position="40"/>
    </location>
</feature>
<evidence type="ECO:0000313" key="6">
    <source>
        <dbReference type="Proteomes" id="UP001652442"/>
    </source>
</evidence>
<dbReference type="SUPFAM" id="SSF49373">
    <property type="entry name" value="Invasin/intimin cell-adhesion fragments"/>
    <property type="match status" value="1"/>
</dbReference>